<dbReference type="EC" id="3.4.13.22" evidence="9"/>
<keyword evidence="6 9" id="KW-0224">Dipeptidase</keyword>
<dbReference type="Pfam" id="PF01427">
    <property type="entry name" value="Peptidase_M15"/>
    <property type="match status" value="1"/>
</dbReference>
<comment type="function">
    <text evidence="9">Catalyzes hydrolysis of the D-alanyl-D-alanine dipeptide.</text>
</comment>
<comment type="similarity">
    <text evidence="9">Belongs to the peptidase M15D family.</text>
</comment>
<keyword evidence="11" id="KW-1185">Reference proteome</keyword>
<name>A0ABR8XRA8_9BACL</name>
<evidence type="ECO:0000256" key="5">
    <source>
        <dbReference type="ARBA" id="ARBA00022833"/>
    </source>
</evidence>
<evidence type="ECO:0000256" key="7">
    <source>
        <dbReference type="ARBA" id="ARBA00023049"/>
    </source>
</evidence>
<evidence type="ECO:0000256" key="8">
    <source>
        <dbReference type="ARBA" id="ARBA00023316"/>
    </source>
</evidence>
<evidence type="ECO:0000256" key="3">
    <source>
        <dbReference type="ARBA" id="ARBA00022723"/>
    </source>
</evidence>
<gene>
    <name evidence="10" type="ORF">H9632_15475</name>
</gene>
<evidence type="ECO:0000256" key="2">
    <source>
        <dbReference type="ARBA" id="ARBA00022670"/>
    </source>
</evidence>
<evidence type="ECO:0000313" key="10">
    <source>
        <dbReference type="EMBL" id="MBD8034470.1"/>
    </source>
</evidence>
<evidence type="ECO:0000256" key="1">
    <source>
        <dbReference type="ARBA" id="ARBA00001362"/>
    </source>
</evidence>
<organism evidence="10 11">
    <name type="scientific">Solibacillus merdavium</name>
    <dbReference type="NCBI Taxonomy" id="2762218"/>
    <lineage>
        <taxon>Bacteria</taxon>
        <taxon>Bacillati</taxon>
        <taxon>Bacillota</taxon>
        <taxon>Bacilli</taxon>
        <taxon>Bacillales</taxon>
        <taxon>Caryophanaceae</taxon>
        <taxon>Solibacillus</taxon>
    </lineage>
</organism>
<reference evidence="10 11" key="1">
    <citation type="submission" date="2020-08" db="EMBL/GenBank/DDBJ databases">
        <title>A Genomic Blueprint of the Chicken Gut Microbiome.</title>
        <authorList>
            <person name="Gilroy R."/>
            <person name="Ravi A."/>
            <person name="Getino M."/>
            <person name="Pursley I."/>
            <person name="Horton D.L."/>
            <person name="Alikhan N.-F."/>
            <person name="Baker D."/>
            <person name="Gharbi K."/>
            <person name="Hall N."/>
            <person name="Watson M."/>
            <person name="Adriaenssens E.M."/>
            <person name="Foster-Nyarko E."/>
            <person name="Jarju S."/>
            <person name="Secka A."/>
            <person name="Antonio M."/>
            <person name="Oren A."/>
            <person name="Chaudhuri R."/>
            <person name="La Ragione R.M."/>
            <person name="Hildebrand F."/>
            <person name="Pallen M.J."/>
        </authorList>
    </citation>
    <scope>NUCLEOTIDE SEQUENCE [LARGE SCALE GENOMIC DNA]</scope>
    <source>
        <strain evidence="10 11">Sa1YVA6</strain>
    </source>
</reference>
<evidence type="ECO:0000256" key="4">
    <source>
        <dbReference type="ARBA" id="ARBA00022801"/>
    </source>
</evidence>
<evidence type="ECO:0000313" key="11">
    <source>
        <dbReference type="Proteomes" id="UP000600565"/>
    </source>
</evidence>
<dbReference type="EMBL" id="JACSPW010000017">
    <property type="protein sequence ID" value="MBD8034470.1"/>
    <property type="molecule type" value="Genomic_DNA"/>
</dbReference>
<proteinExistence type="inferred from homology"/>
<keyword evidence="2 9" id="KW-0645">Protease</keyword>
<dbReference type="SUPFAM" id="SSF55166">
    <property type="entry name" value="Hedgehog/DD-peptidase"/>
    <property type="match status" value="1"/>
</dbReference>
<keyword evidence="7 9" id="KW-0482">Metalloprotease</keyword>
<dbReference type="Proteomes" id="UP000600565">
    <property type="component" value="Unassembled WGS sequence"/>
</dbReference>
<dbReference type="Gene3D" id="3.30.1380.10">
    <property type="match status" value="1"/>
</dbReference>
<keyword evidence="3" id="KW-0479">Metal-binding</keyword>
<comment type="caution">
    <text evidence="10">The sequence shown here is derived from an EMBL/GenBank/DDBJ whole genome shotgun (WGS) entry which is preliminary data.</text>
</comment>
<protein>
    <recommendedName>
        <fullName evidence="9">D-alanyl-D-alanine dipeptidase</fullName>
        <shortName evidence="9">D-Ala-D-Ala dipeptidase</shortName>
        <ecNumber evidence="9">3.4.13.22</ecNumber>
    </recommendedName>
</protein>
<dbReference type="PANTHER" id="PTHR43126">
    <property type="entry name" value="D-ALANYL-D-ALANINE DIPEPTIDASE"/>
    <property type="match status" value="1"/>
</dbReference>
<evidence type="ECO:0000256" key="6">
    <source>
        <dbReference type="ARBA" id="ARBA00022997"/>
    </source>
</evidence>
<dbReference type="PIRSF" id="PIRSF026671">
    <property type="entry name" value="AA_dipeptidase"/>
    <property type="match status" value="1"/>
</dbReference>
<dbReference type="InterPro" id="IPR000755">
    <property type="entry name" value="A_A_dipeptidase"/>
</dbReference>
<evidence type="ECO:0000256" key="9">
    <source>
        <dbReference type="PIRNR" id="PIRNR026671"/>
    </source>
</evidence>
<keyword evidence="4 9" id="KW-0378">Hydrolase</keyword>
<dbReference type="InterPro" id="IPR009045">
    <property type="entry name" value="Zn_M74/Hedgehog-like"/>
</dbReference>
<keyword evidence="5" id="KW-0862">Zinc</keyword>
<keyword evidence="8 9" id="KW-0961">Cell wall biogenesis/degradation</keyword>
<dbReference type="CDD" id="cd14843">
    <property type="entry name" value="D-Ala-D-Ala_dipeptidase_like"/>
    <property type="match status" value="1"/>
</dbReference>
<accession>A0ABR8XRA8</accession>
<sequence>MRQEAASKLIKALQLIPETMSFILYDGFRPLQVQSFLYNDIKNKIRLKFPQWTIEQIEYETLKYVAFPSIENSSPSPHLTGGAIDLTLGDERGYPLDLGTAFDATEEKSATAYFEKHRSENEAAHINRRILFHCMTQAGFQNYEAEWWHYDYGNRAWARKSNKDQCLYGPIIATIEQNELKEYKFR</sequence>
<dbReference type="PANTHER" id="PTHR43126:SF2">
    <property type="entry name" value="D-ALANYL-D-ALANINE DIPEPTIDASE"/>
    <property type="match status" value="1"/>
</dbReference>
<comment type="catalytic activity">
    <reaction evidence="1 9">
        <text>D-alanyl-D-alanine + H2O = 2 D-alanine</text>
        <dbReference type="Rhea" id="RHEA:20661"/>
        <dbReference type="ChEBI" id="CHEBI:15377"/>
        <dbReference type="ChEBI" id="CHEBI:57416"/>
        <dbReference type="ChEBI" id="CHEBI:57822"/>
        <dbReference type="EC" id="3.4.13.22"/>
    </reaction>
</comment>